<keyword evidence="6" id="KW-1133">Transmembrane helix</keyword>
<sequence length="690" mass="77814">MKVEAEAGRQGRWIAGDSEDENRSQGRTTVAKLAVSPRWKRYGLRIFGYLHPYIDGEFVFALSSQDNSEFWLSSNASPLRCELLAWVGKTGAEWSAPGEYEKFVSQTSRPVRLSAQKKYFFEVIHKQDDGSADHVEVAWKLNRDGLAFTVINSSHISLYTDESMLLMSDVAHIPQTTASHVSEPIHQSCDKPGGDRPSAKPGGDRPGGHQPWADMLREDPRDTLYQLPLISGGSLRDVLPNCTYKPSYNIKGVRLQRYQGLNFVHLSQVYPNDYTRLTQLERDHRCFYQQNEESLKQYMALDEVVRKAPEKSPQEAAEAKKPNSPVVFDAAFARTDLTGNKCNLAGNLMLQPSIARALVKRFMDKLYFIEPRLSLVRVLNVERRVDPAKGSRYLLELEVKDENGELHRLSHYVYTVDPPKTALPPAEPYLCNPVGIQWKPAVTVHFIVAVKNQARWVMQLIANMEEVYRQTGDALFSLVIVDYDSKDADVLKALKAACLPQYKYLNLSGHFQRAAGLQAGIDLVTDDHSILFLFDLHLHTPVSIVDSVRKHCVEGVMAFAPILMRLDCGATPLEPRGFWEVAGFGLLAGFKSDLMAAGGMNTKEFTFKWGGEDWEFLDRILKSGLEVERLHLRNFFHYFHSKRGMWSHVPKPSKRHRLSFLRVSARAVARTPLDGAHRTGDATGGSIPTQ</sequence>
<reference evidence="12" key="1">
    <citation type="journal article" date="2023" name="Front. Mar. Sci.">
        <title>A new Merluccius polli reference genome to investigate the effects of global change in West African waters.</title>
        <authorList>
            <person name="Mateo J.L."/>
            <person name="Blanco-Fernandez C."/>
            <person name="Garcia-Vazquez E."/>
            <person name="Machado-Schiaffino G."/>
        </authorList>
    </citation>
    <scope>NUCLEOTIDE SEQUENCE</scope>
    <source>
        <strain evidence="12">C29</strain>
        <tissue evidence="12">Fin</tissue>
    </source>
</reference>
<dbReference type="InterPro" id="IPR011658">
    <property type="entry name" value="PA14_dom"/>
</dbReference>
<dbReference type="InterPro" id="IPR008428">
    <property type="entry name" value="Chond_GalNAc"/>
</dbReference>
<evidence type="ECO:0000256" key="7">
    <source>
        <dbReference type="ARBA" id="ARBA00023034"/>
    </source>
</evidence>
<feature type="region of interest" description="Disordered" evidence="10">
    <location>
        <begin position="180"/>
        <end position="215"/>
    </location>
</feature>
<proteinExistence type="inferred from homology"/>
<feature type="compositionally biased region" description="Basic and acidic residues" evidence="10">
    <location>
        <begin position="188"/>
        <end position="207"/>
    </location>
</feature>
<dbReference type="InterPro" id="IPR029044">
    <property type="entry name" value="Nucleotide-diphossugar_trans"/>
</dbReference>
<comment type="caution">
    <text evidence="12">The sequence shown here is derived from an EMBL/GenBank/DDBJ whole genome shotgun (WGS) entry which is preliminary data.</text>
</comment>
<comment type="catalytic activity">
    <reaction evidence="9">
        <text>an N-acetyl-beta-D-glucosaminyl derivative + UDP-N-acetyl-alpha-D-galactosamine = an N-acetyl-beta-D-galactosaminyl-(1-&gt;4)-N-acetyl-beta-D-glucosaminyl derivative + UDP + H(+)</text>
        <dbReference type="Rhea" id="RHEA:20493"/>
        <dbReference type="ChEBI" id="CHEBI:15378"/>
        <dbReference type="ChEBI" id="CHEBI:58223"/>
        <dbReference type="ChEBI" id="CHEBI:61631"/>
        <dbReference type="ChEBI" id="CHEBI:67138"/>
        <dbReference type="ChEBI" id="CHEBI:138027"/>
        <dbReference type="EC" id="2.4.1.244"/>
    </reaction>
</comment>
<keyword evidence="7 9" id="KW-0333">Golgi apparatus</keyword>
<evidence type="ECO:0000256" key="3">
    <source>
        <dbReference type="ARBA" id="ARBA00022679"/>
    </source>
</evidence>
<gene>
    <name evidence="12" type="primary">B4galnt4</name>
    <name evidence="12" type="ORF">N1851_019276</name>
</gene>
<dbReference type="EC" id="2.4.1.244" evidence="9"/>
<dbReference type="GO" id="GO:0033842">
    <property type="term" value="F:N-acetyl-beta-glucosaminyl-derivative 4-beta-N-acetylgalactosaminyltransferase activity"/>
    <property type="evidence" value="ECO:0007669"/>
    <property type="project" value="UniProtKB-EC"/>
</dbReference>
<evidence type="ECO:0000313" key="13">
    <source>
        <dbReference type="Proteomes" id="UP001174136"/>
    </source>
</evidence>
<evidence type="ECO:0000313" key="12">
    <source>
        <dbReference type="EMBL" id="KAK0142785.1"/>
    </source>
</evidence>
<dbReference type="SUPFAM" id="SSF53448">
    <property type="entry name" value="Nucleotide-diphospho-sugar transferases"/>
    <property type="match status" value="1"/>
</dbReference>
<dbReference type="InterPro" id="IPR037524">
    <property type="entry name" value="PA14/GLEYA"/>
</dbReference>
<dbReference type="AlphaFoldDB" id="A0AA47MMG6"/>
<feature type="region of interest" description="Disordered" evidence="10">
    <location>
        <begin position="1"/>
        <end position="26"/>
    </location>
</feature>
<evidence type="ECO:0000256" key="5">
    <source>
        <dbReference type="ARBA" id="ARBA00022968"/>
    </source>
</evidence>
<keyword evidence="4" id="KW-0812">Transmembrane</keyword>
<evidence type="ECO:0000256" key="10">
    <source>
        <dbReference type="SAM" id="MobiDB-lite"/>
    </source>
</evidence>
<dbReference type="PANTHER" id="PTHR12369:SF15">
    <property type="entry name" value="BETA-1,4-N-ACETYLGALACTOSAMINYLTRANSFERASE 3"/>
    <property type="match status" value="1"/>
</dbReference>
<dbReference type="Gene3D" id="3.90.550.10">
    <property type="entry name" value="Spore Coat Polysaccharide Biosynthesis Protein SpsA, Chain A"/>
    <property type="match status" value="1"/>
</dbReference>
<keyword evidence="8" id="KW-0472">Membrane</keyword>
<comment type="similarity">
    <text evidence="2 9">Belongs to the chondroitin N-acetylgalactosaminyltransferase family.</text>
</comment>
<evidence type="ECO:0000256" key="9">
    <source>
        <dbReference type="RuleBase" id="RU364016"/>
    </source>
</evidence>
<evidence type="ECO:0000256" key="1">
    <source>
        <dbReference type="ARBA" id="ARBA00004447"/>
    </source>
</evidence>
<dbReference type="PROSITE" id="PS51820">
    <property type="entry name" value="PA14"/>
    <property type="match status" value="1"/>
</dbReference>
<keyword evidence="13" id="KW-1185">Reference proteome</keyword>
<organism evidence="12 13">
    <name type="scientific">Merluccius polli</name>
    <name type="common">Benguela hake</name>
    <name type="synonym">Merluccius cadenati</name>
    <dbReference type="NCBI Taxonomy" id="89951"/>
    <lineage>
        <taxon>Eukaryota</taxon>
        <taxon>Metazoa</taxon>
        <taxon>Chordata</taxon>
        <taxon>Craniata</taxon>
        <taxon>Vertebrata</taxon>
        <taxon>Euteleostomi</taxon>
        <taxon>Actinopterygii</taxon>
        <taxon>Neopterygii</taxon>
        <taxon>Teleostei</taxon>
        <taxon>Neoteleostei</taxon>
        <taxon>Acanthomorphata</taxon>
        <taxon>Zeiogadaria</taxon>
        <taxon>Gadariae</taxon>
        <taxon>Gadiformes</taxon>
        <taxon>Gadoidei</taxon>
        <taxon>Merlucciidae</taxon>
        <taxon>Merluccius</taxon>
    </lineage>
</organism>
<dbReference type="GO" id="GO:0032580">
    <property type="term" value="C:Golgi cisterna membrane"/>
    <property type="evidence" value="ECO:0007669"/>
    <property type="project" value="UniProtKB-SubCell"/>
</dbReference>
<evidence type="ECO:0000259" key="11">
    <source>
        <dbReference type="PROSITE" id="PS51820"/>
    </source>
</evidence>
<keyword evidence="3 9" id="KW-0808">Transferase</keyword>
<dbReference type="Pfam" id="PF05679">
    <property type="entry name" value="CHGN"/>
    <property type="match status" value="1"/>
</dbReference>
<evidence type="ECO:0000256" key="2">
    <source>
        <dbReference type="ARBA" id="ARBA00009239"/>
    </source>
</evidence>
<evidence type="ECO:0000256" key="6">
    <source>
        <dbReference type="ARBA" id="ARBA00022989"/>
    </source>
</evidence>
<dbReference type="PANTHER" id="PTHR12369">
    <property type="entry name" value="CHONDROITIN SYNTHASE"/>
    <property type="match status" value="1"/>
</dbReference>
<name>A0AA47MMG6_MERPO</name>
<dbReference type="EMBL" id="JAOPHQ010003476">
    <property type="protein sequence ID" value="KAK0142785.1"/>
    <property type="molecule type" value="Genomic_DNA"/>
</dbReference>
<evidence type="ECO:0000256" key="8">
    <source>
        <dbReference type="ARBA" id="ARBA00023136"/>
    </source>
</evidence>
<comment type="function">
    <text evidence="9">Transfers N-acetylgalactosamine (GalNAc) from UDP-GalNAc to N-acetylglucosamine-beta-benzyl with a beta-1,4-linkage to form N,N'-diacetyllactosediamine, GalNAc-beta-1,4-GlcNAc structures in N-linked glycans and probably O-linked glycans.</text>
</comment>
<dbReference type="InterPro" id="IPR051227">
    <property type="entry name" value="CS_glycosyltransferase"/>
</dbReference>
<feature type="domain" description="PA14" evidence="11">
    <location>
        <begin position="1"/>
        <end position="155"/>
    </location>
</feature>
<protein>
    <recommendedName>
        <fullName evidence="9">Beta-1,4-N-acetylgalactosaminyltransferase</fullName>
        <ecNumber evidence="9">2.4.1.244</ecNumber>
    </recommendedName>
</protein>
<dbReference type="SMART" id="SM00758">
    <property type="entry name" value="PA14"/>
    <property type="match status" value="1"/>
</dbReference>
<dbReference type="Proteomes" id="UP001174136">
    <property type="component" value="Unassembled WGS sequence"/>
</dbReference>
<accession>A0AA47MMG6</accession>
<keyword evidence="5 9" id="KW-0735">Signal-anchor</keyword>
<evidence type="ECO:0000256" key="4">
    <source>
        <dbReference type="ARBA" id="ARBA00022692"/>
    </source>
</evidence>
<comment type="subcellular location">
    <subcellularLocation>
        <location evidence="1 9">Golgi apparatus</location>
        <location evidence="1 9">Golgi stack membrane</location>
        <topology evidence="1 9">Single-pass type II membrane protein</topology>
    </subcellularLocation>
</comment>